<dbReference type="Proteomes" id="UP000428330">
    <property type="component" value="Chromosome"/>
</dbReference>
<dbReference type="KEGG" id="rom:EI983_10525"/>
<protein>
    <recommendedName>
        <fullName evidence="4">PIG-L family deacetylase</fullName>
    </recommendedName>
</protein>
<proteinExistence type="predicted"/>
<accession>A0A6I6IR33</accession>
<gene>
    <name evidence="2" type="ORF">EI983_10525</name>
</gene>
<feature type="compositionally biased region" description="Gly residues" evidence="1">
    <location>
        <begin position="312"/>
        <end position="327"/>
    </location>
</feature>
<dbReference type="AlphaFoldDB" id="A0A6I6IR33"/>
<dbReference type="Gene3D" id="3.40.50.10320">
    <property type="entry name" value="LmbE-like"/>
    <property type="match status" value="1"/>
</dbReference>
<dbReference type="InterPro" id="IPR024078">
    <property type="entry name" value="LmbE-like_dom_sf"/>
</dbReference>
<keyword evidence="3" id="KW-1185">Reference proteome</keyword>
<dbReference type="EMBL" id="CP034348">
    <property type="protein sequence ID" value="QGX98682.1"/>
    <property type="molecule type" value="Genomic_DNA"/>
</dbReference>
<evidence type="ECO:0000256" key="1">
    <source>
        <dbReference type="SAM" id="MobiDB-lite"/>
    </source>
</evidence>
<evidence type="ECO:0008006" key="4">
    <source>
        <dbReference type="Google" id="ProtNLM"/>
    </source>
</evidence>
<sequence length="438" mass="47194">MNPDILHSIQSGDGHVSVYLTAGDAGQDEEYWEGREDGIKAAYGEMAGANDWVDTEVTLSNGEDEVTIASSYLESQPEVRLYFLRLPDGYTATESGYTENMNGLEQLWDGDIQTVTSIDGANSYSGGELVGTLHALLEFHEPETVMIQDHQTEFSDHSHADHVHGSMFAQTAYEFYADDHQHDLVGYVDYASSELDPNVSGQDHAQMLDTFLAYAGHDENVRTGSTEDGTPILNTSYLQWLERQYYTEEFASTHDHEDPAFELETSDFTVQSCGCEDGSCDACQGIVENPDLSIHVTPDSPSPDAAIASDTAGGGPDAAPGPSGGAPAGPSTLNQFLAQIGWTGGRFDTNGPEHSGAADPSNNVFTGHDPMNRWLVQDGAARPGTAALGASQEQPAGGIADLGALELMSALFTPMPNEHEYVQDMQLDPEDQQFLPEL</sequence>
<organism evidence="2 3">
    <name type="scientific">Roseovarius faecimaris</name>
    <dbReference type="NCBI Taxonomy" id="2494550"/>
    <lineage>
        <taxon>Bacteria</taxon>
        <taxon>Pseudomonadati</taxon>
        <taxon>Pseudomonadota</taxon>
        <taxon>Alphaproteobacteria</taxon>
        <taxon>Rhodobacterales</taxon>
        <taxon>Roseobacteraceae</taxon>
        <taxon>Roseovarius</taxon>
    </lineage>
</organism>
<feature type="region of interest" description="Disordered" evidence="1">
    <location>
        <begin position="293"/>
        <end position="370"/>
    </location>
</feature>
<evidence type="ECO:0000313" key="2">
    <source>
        <dbReference type="EMBL" id="QGX98682.1"/>
    </source>
</evidence>
<reference evidence="3" key="1">
    <citation type="submission" date="2018-12" db="EMBL/GenBank/DDBJ databases">
        <title>Complete genome sequence of Roseovarius sp. MME-070.</title>
        <authorList>
            <person name="Nam Y.-D."/>
            <person name="Kang J."/>
            <person name="Chung W.-H."/>
            <person name="Park Y.S."/>
        </authorList>
    </citation>
    <scope>NUCLEOTIDE SEQUENCE [LARGE SCALE GENOMIC DNA]</scope>
    <source>
        <strain evidence="3">MME-070</strain>
    </source>
</reference>
<dbReference type="OrthoDB" id="7970102at2"/>
<dbReference type="RefSeq" id="WP_157707367.1">
    <property type="nucleotide sequence ID" value="NZ_CP034348.1"/>
</dbReference>
<name>A0A6I6IR33_9RHOB</name>
<evidence type="ECO:0000313" key="3">
    <source>
        <dbReference type="Proteomes" id="UP000428330"/>
    </source>
</evidence>